<dbReference type="EMBL" id="JAHRIQ010058173">
    <property type="protein sequence ID" value="MEQ2239435.1"/>
    <property type="molecule type" value="Genomic_DNA"/>
</dbReference>
<keyword evidence="1" id="KW-1133">Transmembrane helix</keyword>
<proteinExistence type="predicted"/>
<accession>A0ABV0U4F9</accession>
<protein>
    <submittedName>
        <fullName evidence="2">Uncharacterized protein</fullName>
    </submittedName>
</protein>
<name>A0ABV0U4F9_9TELE</name>
<keyword evidence="1" id="KW-0472">Membrane</keyword>
<dbReference type="Proteomes" id="UP001482620">
    <property type="component" value="Unassembled WGS sequence"/>
</dbReference>
<evidence type="ECO:0000313" key="2">
    <source>
        <dbReference type="EMBL" id="MEQ2239435.1"/>
    </source>
</evidence>
<organism evidence="2 3">
    <name type="scientific">Ilyodon furcidens</name>
    <name type="common">goldbreast splitfin</name>
    <dbReference type="NCBI Taxonomy" id="33524"/>
    <lineage>
        <taxon>Eukaryota</taxon>
        <taxon>Metazoa</taxon>
        <taxon>Chordata</taxon>
        <taxon>Craniata</taxon>
        <taxon>Vertebrata</taxon>
        <taxon>Euteleostomi</taxon>
        <taxon>Actinopterygii</taxon>
        <taxon>Neopterygii</taxon>
        <taxon>Teleostei</taxon>
        <taxon>Neoteleostei</taxon>
        <taxon>Acanthomorphata</taxon>
        <taxon>Ovalentaria</taxon>
        <taxon>Atherinomorphae</taxon>
        <taxon>Cyprinodontiformes</taxon>
        <taxon>Goodeidae</taxon>
        <taxon>Ilyodon</taxon>
    </lineage>
</organism>
<keyword evidence="1" id="KW-0812">Transmembrane</keyword>
<keyword evidence="3" id="KW-1185">Reference proteome</keyword>
<evidence type="ECO:0000313" key="3">
    <source>
        <dbReference type="Proteomes" id="UP001482620"/>
    </source>
</evidence>
<sequence>MCARCRKYSKGAVQSLNNLNDQIASFMVTRPKSLEQEQQAYSPPETETLQKSMNLMRHLLVDAQGHGGAQRGGSSLTELRGRPCRGSKCVMGLVGSICLSLLLWPQILPIFFTHA</sequence>
<feature type="transmembrane region" description="Helical" evidence="1">
    <location>
        <begin position="89"/>
        <end position="112"/>
    </location>
</feature>
<gene>
    <name evidence="2" type="ORF">ILYODFUR_004474</name>
</gene>
<comment type="caution">
    <text evidence="2">The sequence shown here is derived from an EMBL/GenBank/DDBJ whole genome shotgun (WGS) entry which is preliminary data.</text>
</comment>
<evidence type="ECO:0000256" key="1">
    <source>
        <dbReference type="SAM" id="Phobius"/>
    </source>
</evidence>
<reference evidence="2 3" key="1">
    <citation type="submission" date="2021-06" db="EMBL/GenBank/DDBJ databases">
        <authorList>
            <person name="Palmer J.M."/>
        </authorList>
    </citation>
    <scope>NUCLEOTIDE SEQUENCE [LARGE SCALE GENOMIC DNA]</scope>
    <source>
        <strain evidence="3">if_2019</strain>
        <tissue evidence="2">Muscle</tissue>
    </source>
</reference>